<organism evidence="3 4">
    <name type="scientific">Nephila pilipes</name>
    <name type="common">Giant wood spider</name>
    <name type="synonym">Nephila maculata</name>
    <dbReference type="NCBI Taxonomy" id="299642"/>
    <lineage>
        <taxon>Eukaryota</taxon>
        <taxon>Metazoa</taxon>
        <taxon>Ecdysozoa</taxon>
        <taxon>Arthropoda</taxon>
        <taxon>Chelicerata</taxon>
        <taxon>Arachnida</taxon>
        <taxon>Araneae</taxon>
        <taxon>Araneomorphae</taxon>
        <taxon>Entelegynae</taxon>
        <taxon>Araneoidea</taxon>
        <taxon>Nephilidae</taxon>
        <taxon>Nephila</taxon>
    </lineage>
</organism>
<dbReference type="EMBL" id="BMAW01130449">
    <property type="protein sequence ID" value="GFU35147.1"/>
    <property type="molecule type" value="Genomic_DNA"/>
</dbReference>
<evidence type="ECO:0000313" key="2">
    <source>
        <dbReference type="EMBL" id="GFT34186.1"/>
    </source>
</evidence>
<dbReference type="EMBL" id="BMAW01108460">
    <property type="protein sequence ID" value="GFT34186.1"/>
    <property type="molecule type" value="Genomic_DNA"/>
</dbReference>
<proteinExistence type="predicted"/>
<accession>A0A8X6ULS3</accession>
<evidence type="ECO:0000313" key="4">
    <source>
        <dbReference type="Proteomes" id="UP000887013"/>
    </source>
</evidence>
<keyword evidence="4" id="KW-1185">Reference proteome</keyword>
<feature type="region of interest" description="Disordered" evidence="1">
    <location>
        <begin position="79"/>
        <end position="99"/>
    </location>
</feature>
<dbReference type="Proteomes" id="UP000887013">
    <property type="component" value="Unassembled WGS sequence"/>
</dbReference>
<gene>
    <name evidence="2" type="ORF">NPIL_477071</name>
    <name evidence="3" type="ORF">NPIL_669171</name>
</gene>
<name>A0A8X6ULS3_NEPPI</name>
<comment type="caution">
    <text evidence="3">The sequence shown here is derived from an EMBL/GenBank/DDBJ whole genome shotgun (WGS) entry which is preliminary data.</text>
</comment>
<protein>
    <submittedName>
        <fullName evidence="3">Uncharacterized protein</fullName>
    </submittedName>
</protein>
<evidence type="ECO:0000313" key="3">
    <source>
        <dbReference type="EMBL" id="GFU35147.1"/>
    </source>
</evidence>
<evidence type="ECO:0000256" key="1">
    <source>
        <dbReference type="SAM" id="MobiDB-lite"/>
    </source>
</evidence>
<reference evidence="3" key="1">
    <citation type="submission" date="2020-08" db="EMBL/GenBank/DDBJ databases">
        <title>Multicomponent nature underlies the extraordinary mechanical properties of spider dragline silk.</title>
        <authorList>
            <person name="Kono N."/>
            <person name="Nakamura H."/>
            <person name="Mori M."/>
            <person name="Yoshida Y."/>
            <person name="Ohtoshi R."/>
            <person name="Malay A.D."/>
            <person name="Moran D.A.P."/>
            <person name="Tomita M."/>
            <person name="Numata K."/>
            <person name="Arakawa K."/>
        </authorList>
    </citation>
    <scope>NUCLEOTIDE SEQUENCE</scope>
</reference>
<sequence>MTVFNCLISSTSRLSNFKRAVSVTTGTREKILKIKTKKSRVKFSVLTRSDEVANLMPMSKYEVQCLNEKLPRSENTRLGLKKDSRHLIDHRMQRKSADK</sequence>
<dbReference type="AlphaFoldDB" id="A0A8X6ULS3"/>